<dbReference type="Pfam" id="PF00271">
    <property type="entry name" value="Helicase_C"/>
    <property type="match status" value="1"/>
</dbReference>
<feature type="compositionally biased region" description="Basic residues" evidence="8">
    <location>
        <begin position="392"/>
        <end position="402"/>
    </location>
</feature>
<dbReference type="InterPro" id="IPR001650">
    <property type="entry name" value="Helicase_C-like"/>
</dbReference>
<evidence type="ECO:0000313" key="13">
    <source>
        <dbReference type="Proteomes" id="UP000228987"/>
    </source>
</evidence>
<evidence type="ECO:0000256" key="5">
    <source>
        <dbReference type="ARBA" id="ARBA00038437"/>
    </source>
</evidence>
<gene>
    <name evidence="12" type="ORF">COA71_07110</name>
</gene>
<evidence type="ECO:0000256" key="1">
    <source>
        <dbReference type="ARBA" id="ARBA00022741"/>
    </source>
</evidence>
<evidence type="ECO:0000256" key="8">
    <source>
        <dbReference type="SAM" id="MobiDB-lite"/>
    </source>
</evidence>
<proteinExistence type="inferred from homology"/>
<dbReference type="Pfam" id="PF00270">
    <property type="entry name" value="DEAD"/>
    <property type="match status" value="1"/>
</dbReference>
<dbReference type="GO" id="GO:0003724">
    <property type="term" value="F:RNA helicase activity"/>
    <property type="evidence" value="ECO:0007669"/>
    <property type="project" value="InterPro"/>
</dbReference>
<dbReference type="InterPro" id="IPR027417">
    <property type="entry name" value="P-loop_NTPase"/>
</dbReference>
<evidence type="ECO:0000256" key="2">
    <source>
        <dbReference type="ARBA" id="ARBA00022801"/>
    </source>
</evidence>
<dbReference type="SMART" id="SM00490">
    <property type="entry name" value="HELICc"/>
    <property type="match status" value="1"/>
</dbReference>
<dbReference type="GO" id="GO:0005524">
    <property type="term" value="F:ATP binding"/>
    <property type="evidence" value="ECO:0007669"/>
    <property type="project" value="UniProtKB-KW"/>
</dbReference>
<dbReference type="CDD" id="cd00268">
    <property type="entry name" value="DEADc"/>
    <property type="match status" value="1"/>
</dbReference>
<dbReference type="GO" id="GO:0005829">
    <property type="term" value="C:cytosol"/>
    <property type="evidence" value="ECO:0007669"/>
    <property type="project" value="TreeGrafter"/>
</dbReference>
<dbReference type="Proteomes" id="UP000228987">
    <property type="component" value="Unassembled WGS sequence"/>
</dbReference>
<dbReference type="InterPro" id="IPR011545">
    <property type="entry name" value="DEAD/DEAH_box_helicase_dom"/>
</dbReference>
<dbReference type="GO" id="GO:0003676">
    <property type="term" value="F:nucleic acid binding"/>
    <property type="evidence" value="ECO:0007669"/>
    <property type="project" value="InterPro"/>
</dbReference>
<feature type="region of interest" description="Disordered" evidence="8">
    <location>
        <begin position="388"/>
        <end position="446"/>
    </location>
</feature>
<evidence type="ECO:0000256" key="6">
    <source>
        <dbReference type="PROSITE-ProRule" id="PRU00552"/>
    </source>
</evidence>
<keyword evidence="2 7" id="KW-0378">Hydrolase</keyword>
<organism evidence="12 13">
    <name type="scientific">SAR86 cluster bacterium</name>
    <dbReference type="NCBI Taxonomy" id="2030880"/>
    <lineage>
        <taxon>Bacteria</taxon>
        <taxon>Pseudomonadati</taxon>
        <taxon>Pseudomonadota</taxon>
        <taxon>Gammaproteobacteria</taxon>
        <taxon>SAR86 cluster</taxon>
    </lineage>
</organism>
<dbReference type="InterPro" id="IPR014001">
    <property type="entry name" value="Helicase_ATP-bd"/>
</dbReference>
<reference evidence="13" key="1">
    <citation type="submission" date="2017-08" db="EMBL/GenBank/DDBJ databases">
        <title>A dynamic microbial community with high functional redundancy inhabits the cold, oxic subseafloor aquifer.</title>
        <authorList>
            <person name="Tully B.J."/>
            <person name="Wheat C.G."/>
            <person name="Glazer B.T."/>
            <person name="Huber J.A."/>
        </authorList>
    </citation>
    <scope>NUCLEOTIDE SEQUENCE [LARGE SCALE GENOMIC DNA]</scope>
</reference>
<dbReference type="EMBL" id="NVWI01000004">
    <property type="protein sequence ID" value="PCJ41774.1"/>
    <property type="molecule type" value="Genomic_DNA"/>
</dbReference>
<feature type="short sequence motif" description="Q motif" evidence="6">
    <location>
        <begin position="6"/>
        <end position="34"/>
    </location>
</feature>
<dbReference type="SUPFAM" id="SSF52540">
    <property type="entry name" value="P-loop containing nucleoside triphosphate hydrolases"/>
    <property type="match status" value="1"/>
</dbReference>
<dbReference type="InterPro" id="IPR050079">
    <property type="entry name" value="DEAD_box_RNA_helicase"/>
</dbReference>
<dbReference type="PROSITE" id="PS51194">
    <property type="entry name" value="HELICASE_CTER"/>
    <property type="match status" value="1"/>
</dbReference>
<dbReference type="InterPro" id="IPR000629">
    <property type="entry name" value="RNA-helicase_DEAD-box_CS"/>
</dbReference>
<evidence type="ECO:0000259" key="11">
    <source>
        <dbReference type="PROSITE" id="PS51195"/>
    </source>
</evidence>
<dbReference type="AlphaFoldDB" id="A0A2A5CD19"/>
<feature type="domain" description="Helicase ATP-binding" evidence="9">
    <location>
        <begin position="37"/>
        <end position="210"/>
    </location>
</feature>
<dbReference type="PANTHER" id="PTHR47959">
    <property type="entry name" value="ATP-DEPENDENT RNA HELICASE RHLE-RELATED"/>
    <property type="match status" value="1"/>
</dbReference>
<dbReference type="Gene3D" id="3.40.50.300">
    <property type="entry name" value="P-loop containing nucleotide triphosphate hydrolases"/>
    <property type="match status" value="2"/>
</dbReference>
<keyword evidence="3 7" id="KW-0347">Helicase</keyword>
<dbReference type="PANTHER" id="PTHR47959:SF3">
    <property type="entry name" value="ATP-DEPENDENT RNA HELICASE SRMB"/>
    <property type="match status" value="1"/>
</dbReference>
<sequence>MTKLTLKFSEFDLNARLLKALAELQFETCTPVQAKVLPIAFEGRDVLVSAETGSGKTVAYLLPILNKITQLASPDTATRCLVLVPTRELAEQIEVECKALCKFTQIHCLSLIGGLSFKEQKAQIRKNPEILIATPGRILEHVQKGSVELGDLETLILDEADRMLDMGFRDDVLEICQACKSDRQTFLLSATLQHSGIERVAETILNKPINIEVGNYRQAENNIKQKILLADTVEHKSQLITKLLQSHDYQKVLIFTNTRDQAKKLDAFLQYKKFATAYLHGELSQDERQTVMQQFRRGKTVILVATDLAARGLDIKGLDLVINFDMARSGDDYLHRIGRTGRAGESGTAISLVNANDWNLSQSIARYLNVEFETIVIKGQEAKFKGKVESRAKKKNQLKNKTNKSSSAPKVKQRLRNKKNVGKRRKPVSNMHVELGNDGLSPLKRK</sequence>
<dbReference type="GO" id="GO:0016787">
    <property type="term" value="F:hydrolase activity"/>
    <property type="evidence" value="ECO:0007669"/>
    <property type="project" value="UniProtKB-KW"/>
</dbReference>
<evidence type="ECO:0000259" key="10">
    <source>
        <dbReference type="PROSITE" id="PS51194"/>
    </source>
</evidence>
<name>A0A2A5CD19_9GAMM</name>
<dbReference type="CDD" id="cd18787">
    <property type="entry name" value="SF2_C_DEAD"/>
    <property type="match status" value="1"/>
</dbReference>
<dbReference type="PROSITE" id="PS51195">
    <property type="entry name" value="Q_MOTIF"/>
    <property type="match status" value="1"/>
</dbReference>
<dbReference type="PROSITE" id="PS00039">
    <property type="entry name" value="DEAD_ATP_HELICASE"/>
    <property type="match status" value="1"/>
</dbReference>
<feature type="domain" description="Helicase C-terminal" evidence="10">
    <location>
        <begin position="235"/>
        <end position="383"/>
    </location>
</feature>
<evidence type="ECO:0000256" key="3">
    <source>
        <dbReference type="ARBA" id="ARBA00022806"/>
    </source>
</evidence>
<keyword evidence="1 7" id="KW-0547">Nucleotide-binding</keyword>
<dbReference type="InterPro" id="IPR044742">
    <property type="entry name" value="DEAD/DEAH_RhlB"/>
</dbReference>
<dbReference type="InterPro" id="IPR014014">
    <property type="entry name" value="RNA_helicase_DEAD_Q_motif"/>
</dbReference>
<feature type="compositionally biased region" description="Basic residues" evidence="8">
    <location>
        <begin position="411"/>
        <end position="427"/>
    </location>
</feature>
<protein>
    <submittedName>
        <fullName evidence="12">RNA helicase</fullName>
    </submittedName>
</protein>
<evidence type="ECO:0000313" key="12">
    <source>
        <dbReference type="EMBL" id="PCJ41774.1"/>
    </source>
</evidence>
<evidence type="ECO:0000256" key="4">
    <source>
        <dbReference type="ARBA" id="ARBA00022840"/>
    </source>
</evidence>
<comment type="caution">
    <text evidence="12">The sequence shown here is derived from an EMBL/GenBank/DDBJ whole genome shotgun (WGS) entry which is preliminary data.</text>
</comment>
<feature type="domain" description="DEAD-box RNA helicase Q" evidence="11">
    <location>
        <begin position="6"/>
        <end position="34"/>
    </location>
</feature>
<accession>A0A2A5CD19</accession>
<evidence type="ECO:0000256" key="7">
    <source>
        <dbReference type="RuleBase" id="RU000492"/>
    </source>
</evidence>
<evidence type="ECO:0000259" key="9">
    <source>
        <dbReference type="PROSITE" id="PS51192"/>
    </source>
</evidence>
<keyword evidence="4 7" id="KW-0067">ATP-binding</keyword>
<comment type="similarity">
    <text evidence="5 7">Belongs to the DEAD box helicase family.</text>
</comment>
<dbReference type="SMART" id="SM00487">
    <property type="entry name" value="DEXDc"/>
    <property type="match status" value="1"/>
</dbReference>
<dbReference type="PROSITE" id="PS51192">
    <property type="entry name" value="HELICASE_ATP_BIND_1"/>
    <property type="match status" value="1"/>
</dbReference>